<keyword evidence="6 7" id="KW-0472">Membrane</keyword>
<feature type="transmembrane region" description="Helical" evidence="7">
    <location>
        <begin position="129"/>
        <end position="148"/>
    </location>
</feature>
<evidence type="ECO:0000256" key="3">
    <source>
        <dbReference type="ARBA" id="ARBA00022692"/>
    </source>
</evidence>
<dbReference type="OrthoDB" id="418595at2759"/>
<feature type="transmembrane region" description="Helical" evidence="7">
    <location>
        <begin position="62"/>
        <end position="80"/>
    </location>
</feature>
<dbReference type="EMBL" id="ML996696">
    <property type="protein sequence ID" value="KAF2399963.1"/>
    <property type="molecule type" value="Genomic_DNA"/>
</dbReference>
<dbReference type="GO" id="GO:0004252">
    <property type="term" value="F:serine-type endopeptidase activity"/>
    <property type="evidence" value="ECO:0007669"/>
    <property type="project" value="InterPro"/>
</dbReference>
<comment type="similarity">
    <text evidence="2">Belongs to the peptidase S54 family.</text>
</comment>
<evidence type="ECO:0000313" key="9">
    <source>
        <dbReference type="EMBL" id="KAF2399963.1"/>
    </source>
</evidence>
<dbReference type="Proteomes" id="UP000799640">
    <property type="component" value="Unassembled WGS sequence"/>
</dbReference>
<protein>
    <recommendedName>
        <fullName evidence="8">Peptidase S54 rhomboid domain-containing protein</fullName>
    </recommendedName>
</protein>
<dbReference type="AlphaFoldDB" id="A0A6G1HV73"/>
<dbReference type="GO" id="GO:0016020">
    <property type="term" value="C:membrane"/>
    <property type="evidence" value="ECO:0007669"/>
    <property type="project" value="UniProtKB-SubCell"/>
</dbReference>
<dbReference type="InterPro" id="IPR050925">
    <property type="entry name" value="Rhomboid_protease_S54"/>
</dbReference>
<dbReference type="SUPFAM" id="SSF144091">
    <property type="entry name" value="Rhomboid-like"/>
    <property type="match status" value="1"/>
</dbReference>
<name>A0A6G1HV73_9PEZI</name>
<dbReference type="Pfam" id="PF01694">
    <property type="entry name" value="Rhomboid"/>
    <property type="match status" value="1"/>
</dbReference>
<accession>A0A6G1HV73</accession>
<comment type="subcellular location">
    <subcellularLocation>
        <location evidence="1">Membrane</location>
        <topology evidence="1">Multi-pass membrane protein</topology>
    </subcellularLocation>
</comment>
<proteinExistence type="inferred from homology"/>
<dbReference type="Gene3D" id="1.20.1540.10">
    <property type="entry name" value="Rhomboid-like"/>
    <property type="match status" value="1"/>
</dbReference>
<dbReference type="PANTHER" id="PTHR43731:SF14">
    <property type="entry name" value="PRESENILIN-ASSOCIATED RHOMBOID-LIKE PROTEIN, MITOCHONDRIAL"/>
    <property type="match status" value="1"/>
</dbReference>
<organism evidence="9 10">
    <name type="scientific">Trichodelitschia bisporula</name>
    <dbReference type="NCBI Taxonomy" id="703511"/>
    <lineage>
        <taxon>Eukaryota</taxon>
        <taxon>Fungi</taxon>
        <taxon>Dikarya</taxon>
        <taxon>Ascomycota</taxon>
        <taxon>Pezizomycotina</taxon>
        <taxon>Dothideomycetes</taxon>
        <taxon>Dothideomycetes incertae sedis</taxon>
        <taxon>Phaeotrichales</taxon>
        <taxon>Phaeotrichaceae</taxon>
        <taxon>Trichodelitschia</taxon>
    </lineage>
</organism>
<feature type="transmembrane region" description="Helical" evidence="7">
    <location>
        <begin position="238"/>
        <end position="256"/>
    </location>
</feature>
<evidence type="ECO:0000256" key="4">
    <source>
        <dbReference type="ARBA" id="ARBA00022801"/>
    </source>
</evidence>
<gene>
    <name evidence="9" type="ORF">EJ06DRAFT_41178</name>
</gene>
<dbReference type="PANTHER" id="PTHR43731">
    <property type="entry name" value="RHOMBOID PROTEASE"/>
    <property type="match status" value="1"/>
</dbReference>
<reference evidence="9" key="1">
    <citation type="journal article" date="2020" name="Stud. Mycol.">
        <title>101 Dothideomycetes genomes: a test case for predicting lifestyles and emergence of pathogens.</title>
        <authorList>
            <person name="Haridas S."/>
            <person name="Albert R."/>
            <person name="Binder M."/>
            <person name="Bloem J."/>
            <person name="Labutti K."/>
            <person name="Salamov A."/>
            <person name="Andreopoulos B."/>
            <person name="Baker S."/>
            <person name="Barry K."/>
            <person name="Bills G."/>
            <person name="Bluhm B."/>
            <person name="Cannon C."/>
            <person name="Castanera R."/>
            <person name="Culley D."/>
            <person name="Daum C."/>
            <person name="Ezra D."/>
            <person name="Gonzalez J."/>
            <person name="Henrissat B."/>
            <person name="Kuo A."/>
            <person name="Liang C."/>
            <person name="Lipzen A."/>
            <person name="Lutzoni F."/>
            <person name="Magnuson J."/>
            <person name="Mondo S."/>
            <person name="Nolan M."/>
            <person name="Ohm R."/>
            <person name="Pangilinan J."/>
            <person name="Park H.-J."/>
            <person name="Ramirez L."/>
            <person name="Alfaro M."/>
            <person name="Sun H."/>
            <person name="Tritt A."/>
            <person name="Yoshinaga Y."/>
            <person name="Zwiers L.-H."/>
            <person name="Turgeon B."/>
            <person name="Goodwin S."/>
            <person name="Spatafora J."/>
            <person name="Crous P."/>
            <person name="Grigoriev I."/>
        </authorList>
    </citation>
    <scope>NUCLEOTIDE SEQUENCE</scope>
    <source>
        <strain evidence="9">CBS 262.69</strain>
    </source>
</reference>
<keyword evidence="10" id="KW-1185">Reference proteome</keyword>
<evidence type="ECO:0000313" key="10">
    <source>
        <dbReference type="Proteomes" id="UP000799640"/>
    </source>
</evidence>
<evidence type="ECO:0000256" key="2">
    <source>
        <dbReference type="ARBA" id="ARBA00009045"/>
    </source>
</evidence>
<evidence type="ECO:0000256" key="7">
    <source>
        <dbReference type="SAM" id="Phobius"/>
    </source>
</evidence>
<dbReference type="InterPro" id="IPR022764">
    <property type="entry name" value="Peptidase_S54_rhomboid_dom"/>
</dbReference>
<keyword evidence="3 7" id="KW-0812">Transmembrane</keyword>
<evidence type="ECO:0000256" key="6">
    <source>
        <dbReference type="ARBA" id="ARBA00023136"/>
    </source>
</evidence>
<feature type="transmembrane region" description="Helical" evidence="7">
    <location>
        <begin position="208"/>
        <end position="226"/>
    </location>
</feature>
<evidence type="ECO:0000256" key="1">
    <source>
        <dbReference type="ARBA" id="ARBA00004141"/>
    </source>
</evidence>
<evidence type="ECO:0000256" key="5">
    <source>
        <dbReference type="ARBA" id="ARBA00022989"/>
    </source>
</evidence>
<keyword evidence="5 7" id="KW-1133">Transmembrane helix</keyword>
<keyword evidence="4" id="KW-0378">Hydrolase</keyword>
<dbReference type="InterPro" id="IPR035952">
    <property type="entry name" value="Rhomboid-like_sf"/>
</dbReference>
<sequence length="263" mass="28867">MNALFRRLAPRPKSSLPPAFFRSPYPGAPPMTRAIIQRLTTPRRSFTASPYNSAREAQCSRFIIGFIGLNAAVWAAWQYAKTRDSDGKPRRGLLNFMGANFLLSWPAVFHGNIWVMLTSAVSHYDAMHFLANMLAFFTLTSGLASHPLFTVTRLVQLTIGAAVSGSTAFLLNHSTGPSRNRRGLGASAIVSGITTTLAFVAPRATVNLFGIIPMPMWFFGLATILYDTYFMGSTSSMIGHDAHLGGAAFGYLFYVLKLRRGRF</sequence>
<feature type="domain" description="Peptidase S54 rhomboid" evidence="8">
    <location>
        <begin position="111"/>
        <end position="259"/>
    </location>
</feature>
<feature type="transmembrane region" description="Helical" evidence="7">
    <location>
        <begin position="92"/>
        <end position="117"/>
    </location>
</feature>
<evidence type="ECO:0000259" key="8">
    <source>
        <dbReference type="Pfam" id="PF01694"/>
    </source>
</evidence>